<comment type="cofactor">
    <cofactor evidence="1">
        <name>Zn(2+)</name>
        <dbReference type="ChEBI" id="CHEBI:29105"/>
    </cofactor>
</comment>
<keyword evidence="10" id="KW-0865">Zymogen</keyword>
<keyword evidence="4" id="KW-0964">Secreted</keyword>
<dbReference type="Proteomes" id="UP000837932">
    <property type="component" value="Unassembled WGS sequence"/>
</dbReference>
<dbReference type="CDD" id="cd09596">
    <property type="entry name" value="M36"/>
    <property type="match status" value="1"/>
</dbReference>
<dbReference type="InterPro" id="IPR001842">
    <property type="entry name" value="Peptidase_M36"/>
</dbReference>
<dbReference type="Gene3D" id="1.10.390.10">
    <property type="entry name" value="Neutral Protease Domain 2"/>
    <property type="match status" value="1"/>
</dbReference>
<dbReference type="EMBL" id="CAKLPY010000001">
    <property type="protein sequence ID" value="CAH0995652.1"/>
    <property type="molecule type" value="Genomic_DNA"/>
</dbReference>
<reference evidence="13" key="1">
    <citation type="submission" date="2021-12" db="EMBL/GenBank/DDBJ databases">
        <authorList>
            <person name="Rodrigo-Torres L."/>
            <person name="Arahal R. D."/>
            <person name="Lucena T."/>
        </authorList>
    </citation>
    <scope>NUCLEOTIDE SEQUENCE</scope>
    <source>
        <strain evidence="13">CECT 8858</strain>
    </source>
</reference>
<dbReference type="InterPro" id="IPR050371">
    <property type="entry name" value="Fungal_virulence_M36"/>
</dbReference>
<sequence length="1303" mass="136740">MKKTFTYFLKTFKSRTAGVLLLFLCAVSAFAQKEIDIAKRYLTENSTKHKLSTADIAEMNISSAYLSPTTGWYHIYFNQTSQAIDVYNGILNLTLKDDNIIYVGNTFITDIASKVPSGALSMNLSPLQALQKAAANVNLPVGESVEISAEKLSNGMVIKKVFQDVTLSNEKIDVKLYWMPYDYFEGEKRKSKVALTWNVRFETKNHQNTWNIHVDALTGEILQKRDDVIHCNFGTPNHIAAPHICSDVHETLRANNAVVANSYNVFDYPLESPSHGSRTISTNPYSRFVPASTFPGVTNGWHNDGAVDYTTTRGNNVWSQEDVNNNNGTGASPTSATLDFDYAYTFGLATAAGNQNAAITNLFYWNNLIHDVLWKYGFDEPSGNFQNNNQGRGGVGNDYVFADAQDGGGVNNANFSTPADGGNGRMQMYLWNTSGVYQPDGDFDNGVIAHEYGHGWSIRLTGGPANSGCLGNAEQGGEGWSDYLALMLTTNWSSLTPSVASANISRGIGTYALGQPITGVGIRPFPYSYDMANVNSQVTYSKVATYAVPHGIGSIWATILWDMTWEIILQDNQIVNNIYATPALVTDMKGNLAALKLVNEGLRLQPCSPSFIQSRDAIFAADQALFGGRYRCAIGRAFARRGVGLNASTGVSTNDQTVIEDFTPFSGGLSSALSNIVCSNEAFNYTATTSAGGVHTFSWTRAAVAGISNAAGSGNTAIVNETLNNTTNMPITVTYLFTVLPDDCGGTPVPIPVKLTVNPAPIPTVANYSVCQNAAVPVGEGLVVPTAIAYISAQNGSITNALPAYTRSSTSSTVYTAATGDGSSVFYQTIAFVSPVAEAVTFSTTAAVLSAGLAGDTYLSLYQTSFNPASPATNFLRGDDDGGAGYLSSLTHTLSAGTTYILVVSTYTNNVTGTFTLESSVPVFQSIGTNSWYLNASGGAALATGEVFNPVGVVGSGISNTATLGTSNFYVATSTYPTCRTATSFIVKTTVGGTIAGSTTVCAGTNSGTLTLSGHSGSIVRWESSTDNFVNSTPIANTTTTLPFTNLATTTKYRAVVKNGACAAVNSAIATVTIGLAASPTSISPNPTICYNATTSLAATCTGATVKWYDVAGTSLKFTGSPFVTPSLTTNTTYKVRCEGGACNSAFVSVIVTVNPNLVASTGVSVSSTAICSGTPVTLKATCAAGVVTWYNQLTGGTALGTGTGFTQSPIANTTYYAACVSGVCASSRVATGTVLISPATHTATTDISSGTSTLYATQTITATNKVSSPASVTYKAGKSVSLNAGFTANNGSVFTAIIGGCN</sequence>
<feature type="domain" description="Ig-like" evidence="12">
    <location>
        <begin position="1080"/>
        <end position="1156"/>
    </location>
</feature>
<comment type="caution">
    <text evidence="13">The sequence shown here is derived from an EMBL/GenBank/DDBJ whole genome shotgun (WGS) entry which is preliminary data.</text>
</comment>
<dbReference type="InterPro" id="IPR055015">
    <property type="entry name" value="GCX_COOH"/>
</dbReference>
<feature type="chain" id="PRO_5045232902" description="Ig-like domain-containing protein" evidence="11">
    <location>
        <begin position="32"/>
        <end position="1303"/>
    </location>
</feature>
<keyword evidence="9" id="KW-0482">Metalloprotease</keyword>
<evidence type="ECO:0000256" key="11">
    <source>
        <dbReference type="SAM" id="SignalP"/>
    </source>
</evidence>
<dbReference type="Pfam" id="PF19081">
    <property type="entry name" value="Ig_7"/>
    <property type="match status" value="2"/>
</dbReference>
<evidence type="ECO:0000256" key="1">
    <source>
        <dbReference type="ARBA" id="ARBA00001947"/>
    </source>
</evidence>
<dbReference type="Pfam" id="PF02128">
    <property type="entry name" value="Peptidase_M36"/>
    <property type="match status" value="1"/>
</dbReference>
<name>A0ABM9AQ84_9BACT</name>
<evidence type="ECO:0000259" key="12">
    <source>
        <dbReference type="Pfam" id="PF19081"/>
    </source>
</evidence>
<dbReference type="PANTHER" id="PTHR33478">
    <property type="entry name" value="EXTRACELLULAR METALLOPROTEINASE MEP"/>
    <property type="match status" value="1"/>
</dbReference>
<keyword evidence="7" id="KW-0378">Hydrolase</keyword>
<evidence type="ECO:0000256" key="4">
    <source>
        <dbReference type="ARBA" id="ARBA00022525"/>
    </source>
</evidence>
<gene>
    <name evidence="13" type="ORF">EMA8858_01777</name>
</gene>
<keyword evidence="14" id="KW-1185">Reference proteome</keyword>
<evidence type="ECO:0000256" key="3">
    <source>
        <dbReference type="ARBA" id="ARBA00006006"/>
    </source>
</evidence>
<keyword evidence="5" id="KW-0645">Protease</keyword>
<protein>
    <recommendedName>
        <fullName evidence="12">Ig-like domain-containing protein</fullName>
    </recommendedName>
</protein>
<evidence type="ECO:0000313" key="13">
    <source>
        <dbReference type="EMBL" id="CAH0995652.1"/>
    </source>
</evidence>
<feature type="domain" description="Ig-like" evidence="12">
    <location>
        <begin position="1166"/>
        <end position="1239"/>
    </location>
</feature>
<accession>A0ABM9AQ84</accession>
<keyword evidence="6" id="KW-0479">Metal-binding</keyword>
<proteinExistence type="inferred from homology"/>
<dbReference type="InterPro" id="IPR027268">
    <property type="entry name" value="Peptidase_M4/M1_CTD_sf"/>
</dbReference>
<organism evidence="13 14">
    <name type="scientific">Emticicia aquatica</name>
    <dbReference type="NCBI Taxonomy" id="1681835"/>
    <lineage>
        <taxon>Bacteria</taxon>
        <taxon>Pseudomonadati</taxon>
        <taxon>Bacteroidota</taxon>
        <taxon>Cytophagia</taxon>
        <taxon>Cytophagales</taxon>
        <taxon>Leadbetterellaceae</taxon>
        <taxon>Emticicia</taxon>
    </lineage>
</organism>
<dbReference type="PANTHER" id="PTHR33478:SF1">
    <property type="entry name" value="EXTRACELLULAR METALLOPROTEINASE MEP"/>
    <property type="match status" value="1"/>
</dbReference>
<evidence type="ECO:0000256" key="10">
    <source>
        <dbReference type="ARBA" id="ARBA00023145"/>
    </source>
</evidence>
<evidence type="ECO:0000256" key="8">
    <source>
        <dbReference type="ARBA" id="ARBA00022833"/>
    </source>
</evidence>
<dbReference type="NCBIfam" id="NF045639">
    <property type="entry name" value="GCX_COOH"/>
    <property type="match status" value="1"/>
</dbReference>
<evidence type="ECO:0000313" key="14">
    <source>
        <dbReference type="Proteomes" id="UP000837932"/>
    </source>
</evidence>
<comment type="subcellular location">
    <subcellularLocation>
        <location evidence="2">Secreted</location>
    </subcellularLocation>
</comment>
<feature type="signal peptide" evidence="11">
    <location>
        <begin position="1"/>
        <end position="31"/>
    </location>
</feature>
<evidence type="ECO:0000256" key="2">
    <source>
        <dbReference type="ARBA" id="ARBA00004613"/>
    </source>
</evidence>
<dbReference type="InterPro" id="IPR044023">
    <property type="entry name" value="Ig_7"/>
</dbReference>
<keyword evidence="11" id="KW-0732">Signal</keyword>
<comment type="similarity">
    <text evidence="3">Belongs to the peptidase M36 family.</text>
</comment>
<dbReference type="RefSeq" id="WP_238806198.1">
    <property type="nucleotide sequence ID" value="NZ_CAKLPY010000001.1"/>
</dbReference>
<evidence type="ECO:0000256" key="7">
    <source>
        <dbReference type="ARBA" id="ARBA00022801"/>
    </source>
</evidence>
<evidence type="ECO:0000256" key="5">
    <source>
        <dbReference type="ARBA" id="ARBA00022670"/>
    </source>
</evidence>
<dbReference type="Gene3D" id="3.10.170.10">
    <property type="match status" value="1"/>
</dbReference>
<evidence type="ECO:0000256" key="6">
    <source>
        <dbReference type="ARBA" id="ARBA00022723"/>
    </source>
</evidence>
<keyword evidence="8" id="KW-0862">Zinc</keyword>
<evidence type="ECO:0000256" key="9">
    <source>
        <dbReference type="ARBA" id="ARBA00023049"/>
    </source>
</evidence>
<dbReference type="SUPFAM" id="SSF55486">
    <property type="entry name" value="Metalloproteases ('zincins'), catalytic domain"/>
    <property type="match status" value="1"/>
</dbReference>